<sequence length="563" mass="61284">MELLLLQAHKSMAATPSVAPSSLFRSLTIHNCSISRNQQQQQKLRPCSVARSISSQSRLQGLGTSNDGLRLRRIENCRDVVVCSLTKLSRPSVEGPENLESEPHKFFDQVVIVVRSGDGGNGAVLQVPKPVVPNKELGRRQKEKKRGGSYRRASDGSLILPMGGHGGDVVLVADESADSLLPLHRKKRHNAKRGANVDTMGCLSPSLHDGISAPRLSIPVPVGTVVKRKRGGKLLGDLACHGDEILVARGGRGGISTIEIPKHNKTHLRPVDVANFSDADTKVLTIGTPGEEIALELTLRVVADVGLVGFPNAGKSSLLAAVTLAKPDIADYPFTTLMPNLGCIEGDPETSDGGFTSGPTLADLPGLIKDAHLGKGLGRMFLRHLRRTRLMVHVVDASAPDPVQDYIVLREELHLYNPDYVKRPHIVVLNKLDLPEAKEKFEAIQKTIQNMGSDPDKLVEATIGDEVSSDVNSEAYRVSRASREEVDSARTSSDNRQRNVEDFRRPVAVLGISALQGEGMEGLLAQIRSTLRKEQLGTERKINSQSQQQKDRRKVLVTPQWQL</sequence>
<evidence type="ECO:0000256" key="2">
    <source>
        <dbReference type="ARBA" id="ARBA00023134"/>
    </source>
</evidence>
<dbReference type="PROSITE" id="PS51710">
    <property type="entry name" value="G_OBG"/>
    <property type="match status" value="1"/>
</dbReference>
<dbReference type="InterPro" id="IPR045086">
    <property type="entry name" value="OBG_GTPase"/>
</dbReference>
<dbReference type="InterPro" id="IPR027417">
    <property type="entry name" value="P-loop_NTPase"/>
</dbReference>
<comment type="caution">
    <text evidence="6">The sequence shown here is derived from an EMBL/GenBank/DDBJ whole genome shotgun (WGS) entry which is preliminary data.</text>
</comment>
<keyword evidence="2" id="KW-0342">GTP-binding</keyword>
<keyword evidence="7" id="KW-1185">Reference proteome</keyword>
<dbReference type="InterPro" id="IPR036726">
    <property type="entry name" value="GTP1_OBG_dom_sf"/>
</dbReference>
<protein>
    <recommendedName>
        <fullName evidence="8">GTP-binding protein OBGC2</fullName>
    </recommendedName>
</protein>
<evidence type="ECO:0008006" key="8">
    <source>
        <dbReference type="Google" id="ProtNLM"/>
    </source>
</evidence>
<gene>
    <name evidence="6" type="ORF">CSSPJE1EN2_LOCUS25893</name>
</gene>
<dbReference type="Proteomes" id="UP001497522">
    <property type="component" value="Unassembled WGS sequence"/>
</dbReference>
<organism evidence="6 7">
    <name type="scientific">Sphagnum jensenii</name>
    <dbReference type="NCBI Taxonomy" id="128206"/>
    <lineage>
        <taxon>Eukaryota</taxon>
        <taxon>Viridiplantae</taxon>
        <taxon>Streptophyta</taxon>
        <taxon>Embryophyta</taxon>
        <taxon>Bryophyta</taxon>
        <taxon>Sphagnophytina</taxon>
        <taxon>Sphagnopsida</taxon>
        <taxon>Sphagnales</taxon>
        <taxon>Sphagnaceae</taxon>
        <taxon>Sphagnum</taxon>
    </lineage>
</organism>
<feature type="region of interest" description="Disordered" evidence="3">
    <location>
        <begin position="135"/>
        <end position="157"/>
    </location>
</feature>
<dbReference type="PRINTS" id="PR00326">
    <property type="entry name" value="GTP1OBG"/>
</dbReference>
<accession>A0ABP1A3Q5</accession>
<dbReference type="Gene3D" id="3.40.50.300">
    <property type="entry name" value="P-loop containing nucleotide triphosphate hydrolases"/>
    <property type="match status" value="1"/>
</dbReference>
<evidence type="ECO:0000256" key="3">
    <source>
        <dbReference type="SAM" id="MobiDB-lite"/>
    </source>
</evidence>
<proteinExistence type="predicted"/>
<feature type="domain" description="Obg" evidence="5">
    <location>
        <begin position="104"/>
        <end position="302"/>
    </location>
</feature>
<feature type="region of interest" description="Disordered" evidence="3">
    <location>
        <begin position="537"/>
        <end position="563"/>
    </location>
</feature>
<dbReference type="Pfam" id="PF01018">
    <property type="entry name" value="GTP1_OBG"/>
    <property type="match status" value="1"/>
</dbReference>
<name>A0ABP1A3Q5_9BRYO</name>
<dbReference type="PANTHER" id="PTHR11702:SF39">
    <property type="entry name" value="GTP-BINDING PROTEIN OBGC2-RELATED"/>
    <property type="match status" value="1"/>
</dbReference>
<evidence type="ECO:0000313" key="7">
    <source>
        <dbReference type="Proteomes" id="UP001497522"/>
    </source>
</evidence>
<dbReference type="CDD" id="cd01898">
    <property type="entry name" value="Obg"/>
    <property type="match status" value="1"/>
</dbReference>
<dbReference type="InterPro" id="IPR031167">
    <property type="entry name" value="G_OBG"/>
</dbReference>
<feature type="region of interest" description="Disordered" evidence="3">
    <location>
        <begin position="474"/>
        <end position="499"/>
    </location>
</feature>
<evidence type="ECO:0000256" key="1">
    <source>
        <dbReference type="ARBA" id="ARBA00022741"/>
    </source>
</evidence>
<dbReference type="InterPro" id="IPR006073">
    <property type="entry name" value="GTP-bd"/>
</dbReference>
<feature type="compositionally biased region" description="Basic and acidic residues" evidence="3">
    <location>
        <begin position="481"/>
        <end position="499"/>
    </location>
</feature>
<dbReference type="PROSITE" id="PS51883">
    <property type="entry name" value="OBG"/>
    <property type="match status" value="1"/>
</dbReference>
<dbReference type="Gene3D" id="2.70.210.12">
    <property type="entry name" value="GTP1/OBG domain"/>
    <property type="match status" value="1"/>
</dbReference>
<evidence type="ECO:0000259" key="5">
    <source>
        <dbReference type="PROSITE" id="PS51883"/>
    </source>
</evidence>
<keyword evidence="1" id="KW-0547">Nucleotide-binding</keyword>
<dbReference type="SUPFAM" id="SSF82051">
    <property type="entry name" value="Obg GTP-binding protein N-terminal domain"/>
    <property type="match status" value="1"/>
</dbReference>
<dbReference type="InterPro" id="IPR006169">
    <property type="entry name" value="GTP1_OBG_dom"/>
</dbReference>
<dbReference type="Pfam" id="PF01926">
    <property type="entry name" value="MMR_HSR1"/>
    <property type="match status" value="1"/>
</dbReference>
<feature type="domain" description="OBG-type G" evidence="4">
    <location>
        <begin position="303"/>
        <end position="532"/>
    </location>
</feature>
<evidence type="ECO:0000313" key="6">
    <source>
        <dbReference type="EMBL" id="CAK9855961.1"/>
    </source>
</evidence>
<evidence type="ECO:0000259" key="4">
    <source>
        <dbReference type="PROSITE" id="PS51710"/>
    </source>
</evidence>
<dbReference type="EMBL" id="CAXHBF010000353">
    <property type="protein sequence ID" value="CAK9855961.1"/>
    <property type="molecule type" value="Genomic_DNA"/>
</dbReference>
<dbReference type="SUPFAM" id="SSF52540">
    <property type="entry name" value="P-loop containing nucleoside triphosphate hydrolases"/>
    <property type="match status" value="1"/>
</dbReference>
<reference evidence="6" key="1">
    <citation type="submission" date="2024-03" db="EMBL/GenBank/DDBJ databases">
        <authorList>
            <consortium name="ELIXIR-Norway"/>
            <consortium name="Elixir Norway"/>
        </authorList>
    </citation>
    <scope>NUCLEOTIDE SEQUENCE</scope>
</reference>
<dbReference type="PANTHER" id="PTHR11702">
    <property type="entry name" value="DEVELOPMENTALLY REGULATED GTP-BINDING PROTEIN-RELATED"/>
    <property type="match status" value="1"/>
</dbReference>